<evidence type="ECO:0000313" key="2">
    <source>
        <dbReference type="EMBL" id="KAK5276748.1"/>
    </source>
</evidence>
<evidence type="ECO:0000313" key="3">
    <source>
        <dbReference type="Proteomes" id="UP001357485"/>
    </source>
</evidence>
<feature type="region of interest" description="Disordered" evidence="1">
    <location>
        <begin position="55"/>
        <end position="83"/>
    </location>
</feature>
<feature type="non-terminal residue" evidence="2">
    <location>
        <position position="83"/>
    </location>
</feature>
<reference evidence="2 3" key="1">
    <citation type="submission" date="2023-08" db="EMBL/GenBank/DDBJ databases">
        <title>Black Yeasts Isolated from many extreme environments.</title>
        <authorList>
            <person name="Coleine C."/>
            <person name="Stajich J.E."/>
            <person name="Selbmann L."/>
        </authorList>
    </citation>
    <scope>NUCLEOTIDE SEQUENCE [LARGE SCALE GENOMIC DNA]</scope>
    <source>
        <strain evidence="2 3">CCFEE 536</strain>
    </source>
</reference>
<gene>
    <name evidence="2" type="ORF">LTR16_010748</name>
</gene>
<dbReference type="Proteomes" id="UP001357485">
    <property type="component" value="Unassembled WGS sequence"/>
</dbReference>
<keyword evidence="3" id="KW-1185">Reference proteome</keyword>
<proteinExistence type="predicted"/>
<dbReference type="EMBL" id="JAVRRA010003145">
    <property type="protein sequence ID" value="KAK5276748.1"/>
    <property type="molecule type" value="Genomic_DNA"/>
</dbReference>
<comment type="caution">
    <text evidence="2">The sequence shown here is derived from an EMBL/GenBank/DDBJ whole genome shotgun (WGS) entry which is preliminary data.</text>
</comment>
<name>A0ABR0M1Q7_9PEZI</name>
<organism evidence="2 3">
    <name type="scientific">Cryomyces antarcticus</name>
    <dbReference type="NCBI Taxonomy" id="329879"/>
    <lineage>
        <taxon>Eukaryota</taxon>
        <taxon>Fungi</taxon>
        <taxon>Dikarya</taxon>
        <taxon>Ascomycota</taxon>
        <taxon>Pezizomycotina</taxon>
        <taxon>Dothideomycetes</taxon>
        <taxon>Dothideomycetes incertae sedis</taxon>
        <taxon>Cryomyces</taxon>
    </lineage>
</organism>
<evidence type="ECO:0000256" key="1">
    <source>
        <dbReference type="SAM" id="MobiDB-lite"/>
    </source>
</evidence>
<accession>A0ABR0M1Q7</accession>
<sequence>MSSSFCFVSSQAPLNTALSYFSDGTHQSLCFSASYAQPLRGRPCHTAHNCYYGDEDEYEYGEDEDDEGEGDEGDEDDYDDHDD</sequence>
<protein>
    <submittedName>
        <fullName evidence="2">Uncharacterized protein</fullName>
    </submittedName>
</protein>